<comment type="caution">
    <text evidence="1">The sequence shown here is derived from an EMBL/GenBank/DDBJ whole genome shotgun (WGS) entry which is preliminary data.</text>
</comment>
<keyword evidence="2" id="KW-1185">Reference proteome</keyword>
<protein>
    <recommendedName>
        <fullName evidence="3">Secreted protein</fullName>
    </recommendedName>
</protein>
<evidence type="ECO:0000313" key="1">
    <source>
        <dbReference type="EMBL" id="KAL0123363.1"/>
    </source>
</evidence>
<name>A0AAW2G741_9HYME</name>
<dbReference type="AlphaFoldDB" id="A0AAW2G741"/>
<evidence type="ECO:0000313" key="2">
    <source>
        <dbReference type="Proteomes" id="UP001430953"/>
    </source>
</evidence>
<sequence length="154" mass="18436">MSVVNLLCLCFIRFHDSPHQSFTSHHTKRVSANLPYNIVVHASARLYIFTYSCLSTSKRNERFFNIAVNIWHIFRMETDKLFLRNRKESRKLRKMLFQDYIMISHILYNKYIYKNKCLFSSEASRKKKNKSIRQTCKRLSSLESVNRRETGSND</sequence>
<proteinExistence type="predicted"/>
<reference evidence="1 2" key="1">
    <citation type="submission" date="2023-03" db="EMBL/GenBank/DDBJ databases">
        <title>High recombination rates correlate with genetic variation in Cardiocondyla obscurior ants.</title>
        <authorList>
            <person name="Errbii M."/>
        </authorList>
    </citation>
    <scope>NUCLEOTIDE SEQUENCE [LARGE SCALE GENOMIC DNA]</scope>
    <source>
        <strain evidence="1">Alpha-2009</strain>
        <tissue evidence="1">Whole body</tissue>
    </source>
</reference>
<gene>
    <name evidence="1" type="ORF">PUN28_005714</name>
</gene>
<evidence type="ECO:0008006" key="3">
    <source>
        <dbReference type="Google" id="ProtNLM"/>
    </source>
</evidence>
<accession>A0AAW2G741</accession>
<organism evidence="1 2">
    <name type="scientific">Cardiocondyla obscurior</name>
    <dbReference type="NCBI Taxonomy" id="286306"/>
    <lineage>
        <taxon>Eukaryota</taxon>
        <taxon>Metazoa</taxon>
        <taxon>Ecdysozoa</taxon>
        <taxon>Arthropoda</taxon>
        <taxon>Hexapoda</taxon>
        <taxon>Insecta</taxon>
        <taxon>Pterygota</taxon>
        <taxon>Neoptera</taxon>
        <taxon>Endopterygota</taxon>
        <taxon>Hymenoptera</taxon>
        <taxon>Apocrita</taxon>
        <taxon>Aculeata</taxon>
        <taxon>Formicoidea</taxon>
        <taxon>Formicidae</taxon>
        <taxon>Myrmicinae</taxon>
        <taxon>Cardiocondyla</taxon>
    </lineage>
</organism>
<dbReference type="EMBL" id="JADYXP020000005">
    <property type="protein sequence ID" value="KAL0123363.1"/>
    <property type="molecule type" value="Genomic_DNA"/>
</dbReference>
<dbReference type="Proteomes" id="UP001430953">
    <property type="component" value="Unassembled WGS sequence"/>
</dbReference>